<protein>
    <submittedName>
        <fullName evidence="1">Uncharacterized protein</fullName>
    </submittedName>
</protein>
<dbReference type="STRING" id="662367.SAMN05216167_103169"/>
<proteinExistence type="predicted"/>
<reference evidence="1 2" key="1">
    <citation type="submission" date="2016-10" db="EMBL/GenBank/DDBJ databases">
        <authorList>
            <person name="de Groot N.N."/>
        </authorList>
    </citation>
    <scope>NUCLEOTIDE SEQUENCE [LARGE SCALE GENOMIC DNA]</scope>
    <source>
        <strain evidence="1 2">DSM 26130</strain>
    </source>
</reference>
<gene>
    <name evidence="1" type="ORF">SAMN05216167_103169</name>
</gene>
<organism evidence="1 2">
    <name type="scientific">Spirosoma endophyticum</name>
    <dbReference type="NCBI Taxonomy" id="662367"/>
    <lineage>
        <taxon>Bacteria</taxon>
        <taxon>Pseudomonadati</taxon>
        <taxon>Bacteroidota</taxon>
        <taxon>Cytophagia</taxon>
        <taxon>Cytophagales</taxon>
        <taxon>Cytophagaceae</taxon>
        <taxon>Spirosoma</taxon>
    </lineage>
</organism>
<sequence length="30" mass="3195">MVNPQLGSGDFGVTLEKQGFTLLTSLLKIS</sequence>
<dbReference type="EMBL" id="FOLQ01000003">
    <property type="protein sequence ID" value="SFD06236.1"/>
    <property type="molecule type" value="Genomic_DNA"/>
</dbReference>
<dbReference type="AlphaFoldDB" id="A0A1I1P971"/>
<accession>A0A1I1P971</accession>
<evidence type="ECO:0000313" key="1">
    <source>
        <dbReference type="EMBL" id="SFD06236.1"/>
    </source>
</evidence>
<keyword evidence="2" id="KW-1185">Reference proteome</keyword>
<dbReference type="Proteomes" id="UP000198598">
    <property type="component" value="Unassembled WGS sequence"/>
</dbReference>
<name>A0A1I1P971_9BACT</name>
<evidence type="ECO:0000313" key="2">
    <source>
        <dbReference type="Proteomes" id="UP000198598"/>
    </source>
</evidence>